<protein>
    <recommendedName>
        <fullName evidence="2">MrpA C-terminal/MbhE domain-containing protein</fullName>
    </recommendedName>
</protein>
<organism evidence="3 4">
    <name type="scientific">Tepidibacter hydrothermalis</name>
    <dbReference type="NCBI Taxonomy" id="3036126"/>
    <lineage>
        <taxon>Bacteria</taxon>
        <taxon>Bacillati</taxon>
        <taxon>Bacillota</taxon>
        <taxon>Clostridia</taxon>
        <taxon>Peptostreptococcales</taxon>
        <taxon>Peptostreptococcaceae</taxon>
        <taxon>Tepidibacter</taxon>
    </lineage>
</organism>
<keyword evidence="4" id="KW-1185">Reference proteome</keyword>
<sequence length="94" mass="10326">MRKIITVILTSLLIGIILIGVSELPEFGKSDVPAHNYVSKTYLEDAVKETGALNIITGIILDYRAFDTFVEATVLFTGGIVVLLLLRREGDECE</sequence>
<dbReference type="EMBL" id="CP120733">
    <property type="protein sequence ID" value="WFD09319.1"/>
    <property type="molecule type" value="Genomic_DNA"/>
</dbReference>
<keyword evidence="1" id="KW-0472">Membrane</keyword>
<reference evidence="3 4" key="1">
    <citation type="submission" date="2023-03" db="EMBL/GenBank/DDBJ databases">
        <title>Complete genome sequence of Tepidibacter sp. SWIR-1, isolated from a deep-sea hydrothermal vent.</title>
        <authorList>
            <person name="Li X."/>
        </authorList>
    </citation>
    <scope>NUCLEOTIDE SEQUENCE [LARGE SCALE GENOMIC DNA]</scope>
    <source>
        <strain evidence="3 4">SWIR-1</strain>
    </source>
</reference>
<keyword evidence="1" id="KW-0812">Transmembrane</keyword>
<dbReference type="RefSeq" id="WP_277731244.1">
    <property type="nucleotide sequence ID" value="NZ_CP120733.1"/>
</dbReference>
<feature type="domain" description="MrpA C-terminal/MbhE" evidence="2">
    <location>
        <begin position="32"/>
        <end position="88"/>
    </location>
</feature>
<dbReference type="Pfam" id="PF20501">
    <property type="entry name" value="MbhE"/>
    <property type="match status" value="1"/>
</dbReference>
<accession>A0ABY8ECK5</accession>
<evidence type="ECO:0000313" key="3">
    <source>
        <dbReference type="EMBL" id="WFD09319.1"/>
    </source>
</evidence>
<keyword evidence="1" id="KW-1133">Transmembrane helix</keyword>
<feature type="transmembrane region" description="Helical" evidence="1">
    <location>
        <begin position="68"/>
        <end position="86"/>
    </location>
</feature>
<proteinExistence type="predicted"/>
<dbReference type="Proteomes" id="UP001222800">
    <property type="component" value="Chromosome"/>
</dbReference>
<name>A0ABY8ECK5_9FIRM</name>
<evidence type="ECO:0000256" key="1">
    <source>
        <dbReference type="SAM" id="Phobius"/>
    </source>
</evidence>
<gene>
    <name evidence="3" type="ORF">P4S50_13095</name>
</gene>
<dbReference type="InterPro" id="IPR046806">
    <property type="entry name" value="MrpA_C/MbhE"/>
</dbReference>
<evidence type="ECO:0000259" key="2">
    <source>
        <dbReference type="Pfam" id="PF20501"/>
    </source>
</evidence>
<evidence type="ECO:0000313" key="4">
    <source>
        <dbReference type="Proteomes" id="UP001222800"/>
    </source>
</evidence>